<feature type="domain" description="Mei2-like C-terminal RNA recognition motif" evidence="1">
    <location>
        <begin position="138"/>
        <end position="192"/>
    </location>
</feature>
<evidence type="ECO:0000259" key="1">
    <source>
        <dbReference type="Pfam" id="PF04059"/>
    </source>
</evidence>
<accession>A0ABD1L2Q3</accession>
<comment type="caution">
    <text evidence="2">The sequence shown here is derived from an EMBL/GenBank/DDBJ whole genome shotgun (WGS) entry which is preliminary data.</text>
</comment>
<name>A0ABD1L2Q3_9FABA</name>
<dbReference type="AlphaFoldDB" id="A0ABD1L2Q3"/>
<proteinExistence type="predicted"/>
<dbReference type="Pfam" id="PF04059">
    <property type="entry name" value="RRM_2"/>
    <property type="match status" value="1"/>
</dbReference>
<dbReference type="SUPFAM" id="SSF54928">
    <property type="entry name" value="RNA-binding domain, RBD"/>
    <property type="match status" value="1"/>
</dbReference>
<evidence type="ECO:0000313" key="2">
    <source>
        <dbReference type="EMBL" id="KAL2317761.1"/>
    </source>
</evidence>
<evidence type="ECO:0000313" key="3">
    <source>
        <dbReference type="Proteomes" id="UP001603857"/>
    </source>
</evidence>
<dbReference type="InterPro" id="IPR035979">
    <property type="entry name" value="RBD_domain_sf"/>
</dbReference>
<dbReference type="InterPro" id="IPR007201">
    <property type="entry name" value="Mei2-like_Rrm_C"/>
</dbReference>
<sequence>MHHPLNPNAEPFYLIPKEVLFIPQPAYYFVLPCTLGFFSPVQVLSSDPTHDKDVKTDRIKEKLWTKGHWRCHRKFYKTTERSVKDKGRKLLENGRAFRREVVPFPNTVEEAEASFTTTVMIRNIPNQLKKHAIEKRISNLGYAFVNFTTPAAAFKFYRDFQGFEWNVAKNRKICEINVAQFQGKDTLMRIFQEKVFRCESRDFLPVVFSGGRDGVNRRIKGSYVGNHIVKNCGYNVDNNLKEFIGEVKNFEKKVAWITWEKITKRKEEEGWD</sequence>
<dbReference type="EMBL" id="JBGMDY010000011">
    <property type="protein sequence ID" value="KAL2317761.1"/>
    <property type="molecule type" value="Genomic_DNA"/>
</dbReference>
<reference evidence="2 3" key="1">
    <citation type="submission" date="2024-08" db="EMBL/GenBank/DDBJ databases">
        <title>Insights into the chromosomal genome structure of Flemingia macrophylla.</title>
        <authorList>
            <person name="Ding Y."/>
            <person name="Zhao Y."/>
            <person name="Bi W."/>
            <person name="Wu M."/>
            <person name="Zhao G."/>
            <person name="Gong Y."/>
            <person name="Li W."/>
            <person name="Zhang P."/>
        </authorList>
    </citation>
    <scope>NUCLEOTIDE SEQUENCE [LARGE SCALE GENOMIC DNA]</scope>
    <source>
        <strain evidence="2">DYQJB</strain>
        <tissue evidence="2">Leaf</tissue>
    </source>
</reference>
<protein>
    <recommendedName>
        <fullName evidence="1">Mei2-like C-terminal RNA recognition motif domain-containing protein</fullName>
    </recommendedName>
</protein>
<keyword evidence="3" id="KW-1185">Reference proteome</keyword>
<organism evidence="2 3">
    <name type="scientific">Flemingia macrophylla</name>
    <dbReference type="NCBI Taxonomy" id="520843"/>
    <lineage>
        <taxon>Eukaryota</taxon>
        <taxon>Viridiplantae</taxon>
        <taxon>Streptophyta</taxon>
        <taxon>Embryophyta</taxon>
        <taxon>Tracheophyta</taxon>
        <taxon>Spermatophyta</taxon>
        <taxon>Magnoliopsida</taxon>
        <taxon>eudicotyledons</taxon>
        <taxon>Gunneridae</taxon>
        <taxon>Pentapetalae</taxon>
        <taxon>rosids</taxon>
        <taxon>fabids</taxon>
        <taxon>Fabales</taxon>
        <taxon>Fabaceae</taxon>
        <taxon>Papilionoideae</taxon>
        <taxon>50 kb inversion clade</taxon>
        <taxon>NPAAA clade</taxon>
        <taxon>indigoferoid/millettioid clade</taxon>
        <taxon>Phaseoleae</taxon>
        <taxon>Flemingia</taxon>
    </lineage>
</organism>
<dbReference type="Proteomes" id="UP001603857">
    <property type="component" value="Unassembled WGS sequence"/>
</dbReference>
<gene>
    <name evidence="2" type="ORF">Fmac_031637</name>
</gene>